<protein>
    <submittedName>
        <fullName evidence="1">Uncharacterized protein</fullName>
    </submittedName>
</protein>
<evidence type="ECO:0000313" key="1">
    <source>
        <dbReference type="EMBL" id="MBA9062096.1"/>
    </source>
</evidence>
<reference evidence="1 2" key="1">
    <citation type="submission" date="2020-08" db="EMBL/GenBank/DDBJ databases">
        <title>Genomic Encyclopedia of Type Strains, Phase IV (KMG-IV): sequencing the most valuable type-strain genomes for metagenomic binning, comparative biology and taxonomic classification.</title>
        <authorList>
            <person name="Goeker M."/>
        </authorList>
    </citation>
    <scope>NUCLEOTIDE SEQUENCE [LARGE SCALE GENOMIC DNA]</scope>
    <source>
        <strain evidence="1 2">DSM 5686</strain>
    </source>
</reference>
<comment type="caution">
    <text evidence="1">The sequence shown here is derived from an EMBL/GenBank/DDBJ whole genome shotgun (WGS) entry which is preliminary data.</text>
</comment>
<dbReference type="RefSeq" id="WP_246410594.1">
    <property type="nucleotide sequence ID" value="NZ_JACJIM010000002.1"/>
</dbReference>
<evidence type="ECO:0000313" key="2">
    <source>
        <dbReference type="Proteomes" id="UP000565455"/>
    </source>
</evidence>
<accession>A0ABR6D7M9</accession>
<proteinExistence type="predicted"/>
<dbReference type="Proteomes" id="UP000565455">
    <property type="component" value="Unassembled WGS sequence"/>
</dbReference>
<dbReference type="EMBL" id="JACJIM010000002">
    <property type="protein sequence ID" value="MBA9062096.1"/>
    <property type="molecule type" value="Genomic_DNA"/>
</dbReference>
<sequence>MVWAEPVDVVPVEAVMVQSVASPSPGAMAQMVVPVMEAGAMTVGPRFARRRK</sequence>
<name>A0ABR6D7M9_9HYPH</name>
<organism evidence="1 2">
    <name type="scientific">Methylobacterium fujisawaense</name>
    <dbReference type="NCBI Taxonomy" id="107400"/>
    <lineage>
        <taxon>Bacteria</taxon>
        <taxon>Pseudomonadati</taxon>
        <taxon>Pseudomonadota</taxon>
        <taxon>Alphaproteobacteria</taxon>
        <taxon>Hyphomicrobiales</taxon>
        <taxon>Methylobacteriaceae</taxon>
        <taxon>Methylobacterium</taxon>
    </lineage>
</organism>
<dbReference type="GeneID" id="96607308"/>
<gene>
    <name evidence="1" type="ORF">GGQ91_001473</name>
</gene>
<keyword evidence="2" id="KW-1185">Reference proteome</keyword>